<evidence type="ECO:0000313" key="2">
    <source>
        <dbReference type="Proteomes" id="UP000735302"/>
    </source>
</evidence>
<dbReference type="Proteomes" id="UP000735302">
    <property type="component" value="Unassembled WGS sequence"/>
</dbReference>
<organism evidence="1 2">
    <name type="scientific">Plakobranchus ocellatus</name>
    <dbReference type="NCBI Taxonomy" id="259542"/>
    <lineage>
        <taxon>Eukaryota</taxon>
        <taxon>Metazoa</taxon>
        <taxon>Spiralia</taxon>
        <taxon>Lophotrochozoa</taxon>
        <taxon>Mollusca</taxon>
        <taxon>Gastropoda</taxon>
        <taxon>Heterobranchia</taxon>
        <taxon>Euthyneura</taxon>
        <taxon>Panpulmonata</taxon>
        <taxon>Sacoglossa</taxon>
        <taxon>Placobranchoidea</taxon>
        <taxon>Plakobranchidae</taxon>
        <taxon>Plakobranchus</taxon>
    </lineage>
</organism>
<reference evidence="1 2" key="1">
    <citation type="journal article" date="2021" name="Elife">
        <title>Chloroplast acquisition without the gene transfer in kleptoplastic sea slugs, Plakobranchus ocellatus.</title>
        <authorList>
            <person name="Maeda T."/>
            <person name="Takahashi S."/>
            <person name="Yoshida T."/>
            <person name="Shimamura S."/>
            <person name="Takaki Y."/>
            <person name="Nagai Y."/>
            <person name="Toyoda A."/>
            <person name="Suzuki Y."/>
            <person name="Arimoto A."/>
            <person name="Ishii H."/>
            <person name="Satoh N."/>
            <person name="Nishiyama T."/>
            <person name="Hasebe M."/>
            <person name="Maruyama T."/>
            <person name="Minagawa J."/>
            <person name="Obokata J."/>
            <person name="Shigenobu S."/>
        </authorList>
    </citation>
    <scope>NUCLEOTIDE SEQUENCE [LARGE SCALE GENOMIC DNA]</scope>
</reference>
<gene>
    <name evidence="1" type="ORF">PoB_004797800</name>
</gene>
<name>A0AAV4BPG5_9GAST</name>
<evidence type="ECO:0000313" key="1">
    <source>
        <dbReference type="EMBL" id="GFO21473.1"/>
    </source>
</evidence>
<comment type="caution">
    <text evidence="1">The sequence shown here is derived from an EMBL/GenBank/DDBJ whole genome shotgun (WGS) entry which is preliminary data.</text>
</comment>
<dbReference type="AlphaFoldDB" id="A0AAV4BPG5"/>
<protein>
    <submittedName>
        <fullName evidence="1">Uncharacterized protein</fullName>
    </submittedName>
</protein>
<keyword evidence="2" id="KW-1185">Reference proteome</keyword>
<dbReference type="EMBL" id="BLXT01005253">
    <property type="protein sequence ID" value="GFO21473.1"/>
    <property type="molecule type" value="Genomic_DNA"/>
</dbReference>
<sequence length="344" mass="38501">MTTPGSAAPSRCFSIMTRRHSVLPSAHIHSCISTLLLVRISESCFRLATGCRSRSHHSPCPRLRSRKTFLVVLDDPIALPKWLGDSDNATCNSKPNATLLHLKMFSPNQDFWIRLETKEINIREVCCATYLLALSEITEESELQFGTGSKTDALQSCDRLEVSEVVAGRSFNIYCTFGNGMRDIYIRGRVVSQLCSVYVSEGRAVPFTLSAEEPTRSVEVIEKGYGKKRHTFNCTSVQGTPDREARATVNFAYPVSLLWLRIHAPRKDAQKSGWCLTCSLCDKLNVVRPAQLSRLPGFSENQETYSDCFHSGDLVSIKTIWDSLKPFIIAKLGPDFLNFSIHNL</sequence>
<proteinExistence type="predicted"/>
<accession>A0AAV4BPG5</accession>